<dbReference type="Pfam" id="PF04824">
    <property type="entry name" value="Rad21_Rec8"/>
    <property type="match status" value="1"/>
</dbReference>
<feature type="compositionally biased region" description="Acidic residues" evidence="1">
    <location>
        <begin position="398"/>
        <end position="407"/>
    </location>
</feature>
<reference evidence="4" key="1">
    <citation type="submission" date="2016-11" db="UniProtKB">
        <authorList>
            <consortium name="WormBaseParasite"/>
        </authorList>
    </citation>
    <scope>IDENTIFICATION</scope>
</reference>
<dbReference type="InterPro" id="IPR023093">
    <property type="entry name" value="ScpA-like_C"/>
</dbReference>
<feature type="region of interest" description="Disordered" evidence="1">
    <location>
        <begin position="339"/>
        <end position="418"/>
    </location>
</feature>
<dbReference type="SUPFAM" id="SSF46785">
    <property type="entry name" value="Winged helix' DNA-binding domain"/>
    <property type="match status" value="1"/>
</dbReference>
<dbReference type="WBParaSite" id="L893_g28263.t1">
    <property type="protein sequence ID" value="L893_g28263.t1"/>
    <property type="gene ID" value="L893_g28263"/>
</dbReference>
<dbReference type="GO" id="GO:0007062">
    <property type="term" value="P:sister chromatid cohesion"/>
    <property type="evidence" value="ECO:0007669"/>
    <property type="project" value="InterPro"/>
</dbReference>
<dbReference type="PANTHER" id="PTHR12585">
    <property type="entry name" value="SCC1 / RAD21 FAMILY MEMBER"/>
    <property type="match status" value="1"/>
</dbReference>
<organism evidence="3 4">
    <name type="scientific">Steinernema glaseri</name>
    <dbReference type="NCBI Taxonomy" id="37863"/>
    <lineage>
        <taxon>Eukaryota</taxon>
        <taxon>Metazoa</taxon>
        <taxon>Ecdysozoa</taxon>
        <taxon>Nematoda</taxon>
        <taxon>Chromadorea</taxon>
        <taxon>Rhabditida</taxon>
        <taxon>Tylenchina</taxon>
        <taxon>Panagrolaimomorpha</taxon>
        <taxon>Strongyloidoidea</taxon>
        <taxon>Steinernematidae</taxon>
        <taxon>Steinernema</taxon>
    </lineage>
</organism>
<protein>
    <submittedName>
        <fullName evidence="4">Rad21_Rec8 domain-containing protein</fullName>
    </submittedName>
</protein>
<dbReference type="AlphaFoldDB" id="A0A1I7ZNQ7"/>
<feature type="compositionally biased region" description="Acidic residues" evidence="1">
    <location>
        <begin position="302"/>
        <end position="314"/>
    </location>
</feature>
<keyword evidence="3" id="KW-1185">Reference proteome</keyword>
<dbReference type="InterPro" id="IPR039781">
    <property type="entry name" value="Rad21/Rec8-like"/>
</dbReference>
<dbReference type="InterPro" id="IPR049589">
    <property type="entry name" value="NXP1_M-like"/>
</dbReference>
<feature type="region of interest" description="Disordered" evidence="1">
    <location>
        <begin position="301"/>
        <end position="321"/>
    </location>
</feature>
<dbReference type="GO" id="GO:0003682">
    <property type="term" value="F:chromatin binding"/>
    <property type="evidence" value="ECO:0007669"/>
    <property type="project" value="TreeGrafter"/>
</dbReference>
<evidence type="ECO:0000313" key="4">
    <source>
        <dbReference type="WBParaSite" id="L893_g28263.t1"/>
    </source>
</evidence>
<dbReference type="GO" id="GO:0008278">
    <property type="term" value="C:cohesin complex"/>
    <property type="evidence" value="ECO:0007669"/>
    <property type="project" value="InterPro"/>
</dbReference>
<proteinExistence type="predicted"/>
<name>A0A1I7ZNQ7_9BILA</name>
<evidence type="ECO:0000256" key="1">
    <source>
        <dbReference type="SAM" id="MobiDB-lite"/>
    </source>
</evidence>
<feature type="domain" description="Rad21/Rec8-like protein C-terminal eukaryotic" evidence="2">
    <location>
        <begin position="431"/>
        <end position="482"/>
    </location>
</feature>
<dbReference type="InterPro" id="IPR006909">
    <property type="entry name" value="Rad21/Rec8_C_eu"/>
</dbReference>
<dbReference type="Proteomes" id="UP000095287">
    <property type="component" value="Unplaced"/>
</dbReference>
<dbReference type="GO" id="GO:1990414">
    <property type="term" value="P:replication-born double-strand break repair via sister chromatid exchange"/>
    <property type="evidence" value="ECO:0007669"/>
    <property type="project" value="TreeGrafter"/>
</dbReference>
<dbReference type="CDD" id="cd21792">
    <property type="entry name" value="Rad21_Rec8_M_NXP1-like"/>
    <property type="match status" value="1"/>
</dbReference>
<dbReference type="InterPro" id="IPR036390">
    <property type="entry name" value="WH_DNA-bd_sf"/>
</dbReference>
<evidence type="ECO:0000259" key="2">
    <source>
        <dbReference type="Pfam" id="PF04824"/>
    </source>
</evidence>
<sequence length="489" mass="53614">MAFRPGQIDRIDDDDDTDTSRAALTLPEVMPEIDAILPDFNDFDCKVNQSRIDEITLKEDLITDVREPMLDDEFGMDDFGEKEFACFGGDDDDFGEVPRAADGSVSFISHTPFHTMSTDYANGDLLNSRDDDFGGPSALPDDDFGDFGDGGGDPMIDDELFADNDIAKSFVGIEAPGGCEQDDIMGEPADITPAPITPTPSVSTSMISTAPEFTLDPLDTTALQSPEKTVKSKRRRKLLVDEQRNITGDEMKSNMADTSDTLTKLKESGHCDQLMGNPGCSFLYNRLVRTVYHAQLSLGVRDDEEAPQESENGGDFDIRKDLDMVENVDDDFQTMASEPFDDFDVASPSPEFNEPTLDEPAEAETEALAAPEEGSPRAESPLANEKPKRKSKANEKNADEDEEADGEEPGHRWTRRTQNVLKTIATKLRANDEIHFADLLSKGSSAKTAAQKFYAVLELKKAQAIDFAQQAPFAEIRIASGAHMASFIS</sequence>
<dbReference type="PANTHER" id="PTHR12585:SF69">
    <property type="entry name" value="FI11703P"/>
    <property type="match status" value="1"/>
</dbReference>
<evidence type="ECO:0000313" key="3">
    <source>
        <dbReference type="Proteomes" id="UP000095287"/>
    </source>
</evidence>
<accession>A0A1I7ZNQ7</accession>
<feature type="compositionally biased region" description="Acidic residues" evidence="1">
    <location>
        <begin position="356"/>
        <end position="365"/>
    </location>
</feature>
<dbReference type="Gene3D" id="1.10.10.580">
    <property type="entry name" value="Structural maintenance of chromosome 1. Chain E"/>
    <property type="match status" value="1"/>
</dbReference>
<feature type="region of interest" description="Disordered" evidence="1">
    <location>
        <begin position="131"/>
        <end position="153"/>
    </location>
</feature>